<name>A0A2U1L1J5_ARTAN</name>
<keyword evidence="4" id="KW-1185">Reference proteome</keyword>
<evidence type="ECO:0000256" key="1">
    <source>
        <dbReference type="SAM" id="MobiDB-lite"/>
    </source>
</evidence>
<dbReference type="InterPro" id="IPR003871">
    <property type="entry name" value="RFA1B/D_OB_1st"/>
</dbReference>
<feature type="domain" description="Replication protein A 70 kDa DNA-binding subunit B/D first OB fold" evidence="2">
    <location>
        <begin position="69"/>
        <end position="172"/>
    </location>
</feature>
<feature type="region of interest" description="Disordered" evidence="1">
    <location>
        <begin position="205"/>
        <end position="224"/>
    </location>
</feature>
<dbReference type="PANTHER" id="PTHR47165:SF4">
    <property type="entry name" value="OS03G0429900 PROTEIN"/>
    <property type="match status" value="1"/>
</dbReference>
<evidence type="ECO:0000259" key="2">
    <source>
        <dbReference type="Pfam" id="PF02721"/>
    </source>
</evidence>
<dbReference type="PANTHER" id="PTHR47165">
    <property type="entry name" value="OS03G0429900 PROTEIN"/>
    <property type="match status" value="1"/>
</dbReference>
<evidence type="ECO:0000313" key="4">
    <source>
        <dbReference type="Proteomes" id="UP000245207"/>
    </source>
</evidence>
<dbReference type="EMBL" id="PKPP01012164">
    <property type="protein sequence ID" value="PWA42840.1"/>
    <property type="molecule type" value="Genomic_DNA"/>
</dbReference>
<dbReference type="OrthoDB" id="1750540at2759"/>
<reference evidence="3 4" key="1">
    <citation type="journal article" date="2018" name="Mol. Plant">
        <title>The genome of Artemisia annua provides insight into the evolution of Asteraceae family and artemisinin biosynthesis.</title>
        <authorList>
            <person name="Shen Q."/>
            <person name="Zhang L."/>
            <person name="Liao Z."/>
            <person name="Wang S."/>
            <person name="Yan T."/>
            <person name="Shi P."/>
            <person name="Liu M."/>
            <person name="Fu X."/>
            <person name="Pan Q."/>
            <person name="Wang Y."/>
            <person name="Lv Z."/>
            <person name="Lu X."/>
            <person name="Zhang F."/>
            <person name="Jiang W."/>
            <person name="Ma Y."/>
            <person name="Chen M."/>
            <person name="Hao X."/>
            <person name="Li L."/>
            <person name="Tang Y."/>
            <person name="Lv G."/>
            <person name="Zhou Y."/>
            <person name="Sun X."/>
            <person name="Brodelius P.E."/>
            <person name="Rose J.K.C."/>
            <person name="Tang K."/>
        </authorList>
    </citation>
    <scope>NUCLEOTIDE SEQUENCE [LARGE SCALE GENOMIC DNA]</scope>
    <source>
        <strain evidence="4">cv. Huhao1</strain>
        <tissue evidence="3">Leaf</tissue>
    </source>
</reference>
<organism evidence="3 4">
    <name type="scientific">Artemisia annua</name>
    <name type="common">Sweet wormwood</name>
    <dbReference type="NCBI Taxonomy" id="35608"/>
    <lineage>
        <taxon>Eukaryota</taxon>
        <taxon>Viridiplantae</taxon>
        <taxon>Streptophyta</taxon>
        <taxon>Embryophyta</taxon>
        <taxon>Tracheophyta</taxon>
        <taxon>Spermatophyta</taxon>
        <taxon>Magnoliopsida</taxon>
        <taxon>eudicotyledons</taxon>
        <taxon>Gunneridae</taxon>
        <taxon>Pentapetalae</taxon>
        <taxon>asterids</taxon>
        <taxon>campanulids</taxon>
        <taxon>Asterales</taxon>
        <taxon>Asteraceae</taxon>
        <taxon>Asteroideae</taxon>
        <taxon>Anthemideae</taxon>
        <taxon>Artemisiinae</taxon>
        <taxon>Artemisia</taxon>
    </lineage>
</organism>
<dbReference type="Pfam" id="PF02721">
    <property type="entry name" value="DUF223"/>
    <property type="match status" value="1"/>
</dbReference>
<dbReference type="SUPFAM" id="SSF50249">
    <property type="entry name" value="Nucleic acid-binding proteins"/>
    <property type="match status" value="1"/>
</dbReference>
<dbReference type="Proteomes" id="UP000245207">
    <property type="component" value="Unassembled WGS sequence"/>
</dbReference>
<sequence length="392" mass="44737">MADQAITALCDIDPMLDDAKILVRVVRVWKAHPITRPNEIWSLEVVFQDQQLWVSLNHLRQKMVDQAITALCDIDPMLDDAKILVRVVRVWKAHPITRPNEIWSLEVLFQDQQGNRIQASIKKTDINKFQAILDEGSCYKVGSFGVGENGGKFPLLSHRYKIGFYKNTSVTRVDPFDQNTRGFLFEPFQNFTRRQFTETDIVAMGQSKSPKDEEYPNEPQSGSINHNVIILSDDDFDFPITKKRERQTDKDINMNNNVINILSSDDEKGYLVSNNKECQEKRQKTIKLGELQHPNFVAFLRGCLDGPGGLVAKGEFDNYLGCGNIFNCNHPDVRCSSFNSRFLEIMGDFYNDFMLCGYQFIVYDTPYALDQMERSQSSGLSLVGPLMSTSKS</sequence>
<evidence type="ECO:0000313" key="3">
    <source>
        <dbReference type="EMBL" id="PWA42840.1"/>
    </source>
</evidence>
<accession>A0A2U1L1J5</accession>
<comment type="caution">
    <text evidence="3">The sequence shown here is derived from an EMBL/GenBank/DDBJ whole genome shotgun (WGS) entry which is preliminary data.</text>
</comment>
<gene>
    <name evidence="3" type="ORF">CTI12_AA540880</name>
</gene>
<proteinExistence type="predicted"/>
<dbReference type="InterPro" id="IPR012340">
    <property type="entry name" value="NA-bd_OB-fold"/>
</dbReference>
<dbReference type="AlphaFoldDB" id="A0A2U1L1J5"/>
<protein>
    <recommendedName>
        <fullName evidence="2">Replication protein A 70 kDa DNA-binding subunit B/D first OB fold domain-containing protein</fullName>
    </recommendedName>
</protein>
<dbReference type="Gene3D" id="2.40.50.140">
    <property type="entry name" value="Nucleic acid-binding proteins"/>
    <property type="match status" value="1"/>
</dbReference>
<dbReference type="CDD" id="cd04480">
    <property type="entry name" value="RPA1_DBD_A_like"/>
    <property type="match status" value="1"/>
</dbReference>